<feature type="domain" description="VOC" evidence="2">
    <location>
        <begin position="27"/>
        <end position="157"/>
    </location>
</feature>
<feature type="domain" description="VOC" evidence="2">
    <location>
        <begin position="180"/>
        <end position="299"/>
    </location>
</feature>
<dbReference type="KEGG" id="rpb:RPB_3653"/>
<dbReference type="InterPro" id="IPR051785">
    <property type="entry name" value="MMCE/EMCE_epimerase"/>
</dbReference>
<dbReference type="GO" id="GO:0051213">
    <property type="term" value="F:dioxygenase activity"/>
    <property type="evidence" value="ECO:0007669"/>
    <property type="project" value="UniProtKB-KW"/>
</dbReference>
<keyword evidence="4" id="KW-1185">Reference proteome</keyword>
<dbReference type="GO" id="GO:0004493">
    <property type="term" value="F:methylmalonyl-CoA epimerase activity"/>
    <property type="evidence" value="ECO:0007669"/>
    <property type="project" value="TreeGrafter"/>
</dbReference>
<dbReference type="PANTHER" id="PTHR43048:SF3">
    <property type="entry name" value="METHYLMALONYL-COA EPIMERASE, MITOCHONDRIAL"/>
    <property type="match status" value="1"/>
</dbReference>
<dbReference type="Gene3D" id="3.10.180.10">
    <property type="entry name" value="2,3-Dihydroxybiphenyl 1,2-Dioxygenase, domain 1"/>
    <property type="match status" value="2"/>
</dbReference>
<dbReference type="GO" id="GO:0046872">
    <property type="term" value="F:metal ion binding"/>
    <property type="evidence" value="ECO:0007669"/>
    <property type="project" value="UniProtKB-KW"/>
</dbReference>
<sequence>MSVKERNAEDRHIVTLAASAERSAITAIDHLVVLVSDLPAAVAAYRTLLAREPAWHGADDGSENVLFTLDNMSLELMAPSGLGGNADRIRTVIKLQGEGLASLCFRVSDIGRMHRRLDRLAMQPDPIASVQGRDTQTGATLKWKRTRAATGLTRGVRLFFVELDAERPRSQVSGPAAVRGLDHIVVSTSDPERAAALYGSRLGLEMALDRSNQQARRLMFFLCGDVNVEVVHRPVAGSDDEHDKLWGISWRVDDLDVARARLIDSGITVTEPRVGRRPGTRVVTVRSGTCRIPTLLVQTTLI</sequence>
<proteinExistence type="predicted"/>
<organism evidence="3 4">
    <name type="scientific">Rhodopseudomonas palustris (strain HaA2)</name>
    <dbReference type="NCBI Taxonomy" id="316058"/>
    <lineage>
        <taxon>Bacteria</taxon>
        <taxon>Pseudomonadati</taxon>
        <taxon>Pseudomonadota</taxon>
        <taxon>Alphaproteobacteria</taxon>
        <taxon>Hyphomicrobiales</taxon>
        <taxon>Nitrobacteraceae</taxon>
        <taxon>Rhodopseudomonas</taxon>
    </lineage>
</organism>
<dbReference type="OrthoDB" id="4373689at2"/>
<evidence type="ECO:0000259" key="2">
    <source>
        <dbReference type="PROSITE" id="PS51819"/>
    </source>
</evidence>
<evidence type="ECO:0000256" key="1">
    <source>
        <dbReference type="ARBA" id="ARBA00022723"/>
    </source>
</evidence>
<dbReference type="InterPro" id="IPR029068">
    <property type="entry name" value="Glyas_Bleomycin-R_OHBP_Dase"/>
</dbReference>
<protein>
    <submittedName>
        <fullName evidence="3">Glyoxalase/bleomycin resistance protein/dioxygenase</fullName>
    </submittedName>
</protein>
<reference evidence="3 4" key="1">
    <citation type="submission" date="2006-01" db="EMBL/GenBank/DDBJ databases">
        <title>Complete sequence of Rhodopseudomonas palustris HaA2.</title>
        <authorList>
            <consortium name="US DOE Joint Genome Institute"/>
            <person name="Copeland A."/>
            <person name="Lucas S."/>
            <person name="Lapidus A."/>
            <person name="Barry K."/>
            <person name="Detter J.C."/>
            <person name="Glavina T."/>
            <person name="Hammon N."/>
            <person name="Israni S."/>
            <person name="Pitluck S."/>
            <person name="Chain P."/>
            <person name="Malfatti S."/>
            <person name="Shin M."/>
            <person name="Vergez L."/>
            <person name="Schmutz J."/>
            <person name="Larimer F."/>
            <person name="Land M."/>
            <person name="Hauser L."/>
            <person name="Pelletier D.A."/>
            <person name="Kyrpides N."/>
            <person name="Anderson I."/>
            <person name="Oda Y."/>
            <person name="Harwood C.S."/>
            <person name="Richardson P."/>
        </authorList>
    </citation>
    <scope>NUCLEOTIDE SEQUENCE [LARGE SCALE GENOMIC DNA]</scope>
    <source>
        <strain evidence="3 4">HaA2</strain>
    </source>
</reference>
<evidence type="ECO:0000313" key="3">
    <source>
        <dbReference type="EMBL" id="ABD08348.1"/>
    </source>
</evidence>
<keyword evidence="3" id="KW-0560">Oxidoreductase</keyword>
<dbReference type="SUPFAM" id="SSF54593">
    <property type="entry name" value="Glyoxalase/Bleomycin resistance protein/Dihydroxybiphenyl dioxygenase"/>
    <property type="match status" value="1"/>
</dbReference>
<dbReference type="STRING" id="316058.RPB_3653"/>
<dbReference type="AlphaFoldDB" id="Q2ITW2"/>
<name>Q2ITW2_RHOP2</name>
<dbReference type="Proteomes" id="UP000008809">
    <property type="component" value="Chromosome"/>
</dbReference>
<keyword evidence="3" id="KW-0223">Dioxygenase</keyword>
<dbReference type="HOGENOM" id="CLU_085664_0_0_5"/>
<dbReference type="GO" id="GO:0046491">
    <property type="term" value="P:L-methylmalonyl-CoA metabolic process"/>
    <property type="evidence" value="ECO:0007669"/>
    <property type="project" value="TreeGrafter"/>
</dbReference>
<dbReference type="Pfam" id="PF13468">
    <property type="entry name" value="Glyoxalase_3"/>
    <property type="match status" value="1"/>
</dbReference>
<dbReference type="InterPro" id="IPR037523">
    <property type="entry name" value="VOC_core"/>
</dbReference>
<evidence type="ECO:0000313" key="4">
    <source>
        <dbReference type="Proteomes" id="UP000008809"/>
    </source>
</evidence>
<accession>Q2ITW2</accession>
<dbReference type="PROSITE" id="PS51819">
    <property type="entry name" value="VOC"/>
    <property type="match status" value="2"/>
</dbReference>
<dbReference type="InterPro" id="IPR025870">
    <property type="entry name" value="Glyoxalase-like_dom"/>
</dbReference>
<dbReference type="PANTHER" id="PTHR43048">
    <property type="entry name" value="METHYLMALONYL-COA EPIMERASE"/>
    <property type="match status" value="1"/>
</dbReference>
<dbReference type="eggNOG" id="COG0346">
    <property type="taxonomic scope" value="Bacteria"/>
</dbReference>
<dbReference type="EMBL" id="CP000250">
    <property type="protein sequence ID" value="ABD08348.1"/>
    <property type="molecule type" value="Genomic_DNA"/>
</dbReference>
<keyword evidence="1" id="KW-0479">Metal-binding</keyword>
<dbReference type="RefSeq" id="WP_011442532.1">
    <property type="nucleotide sequence ID" value="NC_007778.1"/>
</dbReference>
<gene>
    <name evidence="3" type="ordered locus">RPB_3653</name>
</gene>